<keyword evidence="6" id="KW-0547">Nucleotide-binding</keyword>
<organism evidence="8 9">
    <name type="scientific">Alicyclobacillus mengziensis</name>
    <dbReference type="NCBI Taxonomy" id="2931921"/>
    <lineage>
        <taxon>Bacteria</taxon>
        <taxon>Bacillati</taxon>
        <taxon>Bacillota</taxon>
        <taxon>Bacilli</taxon>
        <taxon>Bacillales</taxon>
        <taxon>Alicyclobacillaceae</taxon>
        <taxon>Alicyclobacillus</taxon>
    </lineage>
</organism>
<dbReference type="GO" id="GO:0050567">
    <property type="term" value="F:glutaminyl-tRNA synthase (glutamine-hydrolyzing) activity"/>
    <property type="evidence" value="ECO:0007669"/>
    <property type="project" value="UniProtKB-UniRule"/>
</dbReference>
<evidence type="ECO:0000313" key="8">
    <source>
        <dbReference type="EMBL" id="QSO49692.1"/>
    </source>
</evidence>
<dbReference type="KEGG" id="afx:JZ786_04945"/>
<evidence type="ECO:0000256" key="5">
    <source>
        <dbReference type="ARBA" id="ARBA00047913"/>
    </source>
</evidence>
<comment type="function">
    <text evidence="3 6">Allows the formation of correctly charged Asn-tRNA(Asn) or Gln-tRNA(Gln) through the transamidation of misacylated Asp-tRNA(Asn) or Glu-tRNA(Gln) in organisms which lack either or both of asparaginyl-tRNA or glutaminyl-tRNA synthetases. The reaction takes place in the presence of glutamine and ATP through an activated phospho-Asp-tRNA(Asn) or phospho-Glu-tRNA(Gln).</text>
</comment>
<keyword evidence="6" id="KW-0067">ATP-binding</keyword>
<proteinExistence type="inferred from homology"/>
<keyword evidence="6" id="KW-0436">Ligase</keyword>
<dbReference type="GO" id="GO:0006412">
    <property type="term" value="P:translation"/>
    <property type="evidence" value="ECO:0007669"/>
    <property type="project" value="UniProtKB-UniRule"/>
</dbReference>
<dbReference type="EMBL" id="CP071182">
    <property type="protein sequence ID" value="QSO49692.1"/>
    <property type="molecule type" value="Genomic_DNA"/>
</dbReference>
<sequence length="97" mass="10576">MLNITEEVVKHVAKLARLAVTEEEARKLAPQLSDIISYAEQLQEVDLTDVPPTSHTLELSNVFRTDIPSEGLTNEQALANAPDSDGQQVRVPAVLEG</sequence>
<name>A0A9X7W3T3_9BACL</name>
<evidence type="ECO:0000256" key="1">
    <source>
        <dbReference type="ARBA" id="ARBA00010757"/>
    </source>
</evidence>
<gene>
    <name evidence="6 8" type="primary">gatC</name>
    <name evidence="8" type="ORF">JZ786_04945</name>
</gene>
<evidence type="ECO:0000313" key="9">
    <source>
        <dbReference type="Proteomes" id="UP000663505"/>
    </source>
</evidence>
<evidence type="ECO:0000256" key="7">
    <source>
        <dbReference type="SAM" id="MobiDB-lite"/>
    </source>
</evidence>
<evidence type="ECO:0000256" key="6">
    <source>
        <dbReference type="HAMAP-Rule" id="MF_00122"/>
    </source>
</evidence>
<dbReference type="GO" id="GO:0070681">
    <property type="term" value="P:glutaminyl-tRNAGln biosynthesis via transamidation"/>
    <property type="evidence" value="ECO:0007669"/>
    <property type="project" value="TreeGrafter"/>
</dbReference>
<dbReference type="EC" id="6.3.5.-" evidence="6"/>
<dbReference type="Gene3D" id="1.10.20.60">
    <property type="entry name" value="Glu-tRNAGln amidotransferase C subunit, N-terminal domain"/>
    <property type="match status" value="1"/>
</dbReference>
<dbReference type="Proteomes" id="UP000663505">
    <property type="component" value="Chromosome"/>
</dbReference>
<dbReference type="HAMAP" id="MF_00122">
    <property type="entry name" value="GatC"/>
    <property type="match status" value="1"/>
</dbReference>
<comment type="similarity">
    <text evidence="1 6">Belongs to the GatC family.</text>
</comment>
<comment type="subunit">
    <text evidence="2 6">Heterotrimer of A, B and C subunits.</text>
</comment>
<dbReference type="SUPFAM" id="SSF141000">
    <property type="entry name" value="Glu-tRNAGln amidotransferase C subunit"/>
    <property type="match status" value="1"/>
</dbReference>
<dbReference type="Pfam" id="PF02686">
    <property type="entry name" value="GatC"/>
    <property type="match status" value="1"/>
</dbReference>
<dbReference type="RefSeq" id="WP_206659000.1">
    <property type="nucleotide sequence ID" value="NZ_CP071182.1"/>
</dbReference>
<dbReference type="NCBIfam" id="TIGR00135">
    <property type="entry name" value="gatC"/>
    <property type="match status" value="1"/>
</dbReference>
<keyword evidence="9" id="KW-1185">Reference proteome</keyword>
<evidence type="ECO:0000256" key="2">
    <source>
        <dbReference type="ARBA" id="ARBA00011123"/>
    </source>
</evidence>
<dbReference type="InterPro" id="IPR003837">
    <property type="entry name" value="GatC"/>
</dbReference>
<evidence type="ECO:0000256" key="3">
    <source>
        <dbReference type="ARBA" id="ARBA00024799"/>
    </source>
</evidence>
<comment type="catalytic activity">
    <reaction evidence="5 6">
        <text>L-glutamyl-tRNA(Gln) + L-glutamine + ATP + H2O = L-glutaminyl-tRNA(Gln) + L-glutamate + ADP + phosphate + H(+)</text>
        <dbReference type="Rhea" id="RHEA:17521"/>
        <dbReference type="Rhea" id="RHEA-COMP:9681"/>
        <dbReference type="Rhea" id="RHEA-COMP:9684"/>
        <dbReference type="ChEBI" id="CHEBI:15377"/>
        <dbReference type="ChEBI" id="CHEBI:15378"/>
        <dbReference type="ChEBI" id="CHEBI:29985"/>
        <dbReference type="ChEBI" id="CHEBI:30616"/>
        <dbReference type="ChEBI" id="CHEBI:43474"/>
        <dbReference type="ChEBI" id="CHEBI:58359"/>
        <dbReference type="ChEBI" id="CHEBI:78520"/>
        <dbReference type="ChEBI" id="CHEBI:78521"/>
        <dbReference type="ChEBI" id="CHEBI:456216"/>
    </reaction>
</comment>
<dbReference type="AlphaFoldDB" id="A0A9X7W3T3"/>
<reference evidence="8 9" key="1">
    <citation type="submission" date="2021-02" db="EMBL/GenBank/DDBJ databases">
        <title>Alicyclobacillus curvatus sp. nov. and Alicyclobacillus mengziensis sp. nov., two acidophilic bacteria isolated from acid mine drainage.</title>
        <authorList>
            <person name="Huang Y."/>
        </authorList>
    </citation>
    <scope>NUCLEOTIDE SEQUENCE [LARGE SCALE GENOMIC DNA]</scope>
    <source>
        <strain evidence="8 9">S30H14</strain>
    </source>
</reference>
<comment type="catalytic activity">
    <reaction evidence="4 6">
        <text>L-aspartyl-tRNA(Asn) + L-glutamine + ATP + H2O = L-asparaginyl-tRNA(Asn) + L-glutamate + ADP + phosphate + 2 H(+)</text>
        <dbReference type="Rhea" id="RHEA:14513"/>
        <dbReference type="Rhea" id="RHEA-COMP:9674"/>
        <dbReference type="Rhea" id="RHEA-COMP:9677"/>
        <dbReference type="ChEBI" id="CHEBI:15377"/>
        <dbReference type="ChEBI" id="CHEBI:15378"/>
        <dbReference type="ChEBI" id="CHEBI:29985"/>
        <dbReference type="ChEBI" id="CHEBI:30616"/>
        <dbReference type="ChEBI" id="CHEBI:43474"/>
        <dbReference type="ChEBI" id="CHEBI:58359"/>
        <dbReference type="ChEBI" id="CHEBI:78515"/>
        <dbReference type="ChEBI" id="CHEBI:78516"/>
        <dbReference type="ChEBI" id="CHEBI:456216"/>
    </reaction>
</comment>
<dbReference type="InterPro" id="IPR036113">
    <property type="entry name" value="Asp/Glu-ADT_sf_sub_c"/>
</dbReference>
<keyword evidence="6" id="KW-0648">Protein biosynthesis</keyword>
<dbReference type="PANTHER" id="PTHR15004:SF0">
    <property type="entry name" value="GLUTAMYL-TRNA(GLN) AMIDOTRANSFERASE SUBUNIT C, MITOCHONDRIAL"/>
    <property type="match status" value="1"/>
</dbReference>
<evidence type="ECO:0000256" key="4">
    <source>
        <dbReference type="ARBA" id="ARBA00047380"/>
    </source>
</evidence>
<dbReference type="GO" id="GO:0006450">
    <property type="term" value="P:regulation of translational fidelity"/>
    <property type="evidence" value="ECO:0007669"/>
    <property type="project" value="InterPro"/>
</dbReference>
<accession>A0A9X7W3T3</accession>
<dbReference type="PANTHER" id="PTHR15004">
    <property type="entry name" value="GLUTAMYL-TRNA(GLN) AMIDOTRANSFERASE SUBUNIT C, MITOCHONDRIAL"/>
    <property type="match status" value="1"/>
</dbReference>
<dbReference type="GO" id="GO:0005524">
    <property type="term" value="F:ATP binding"/>
    <property type="evidence" value="ECO:0007669"/>
    <property type="project" value="UniProtKB-KW"/>
</dbReference>
<feature type="region of interest" description="Disordered" evidence="7">
    <location>
        <begin position="77"/>
        <end position="97"/>
    </location>
</feature>
<protein>
    <recommendedName>
        <fullName evidence="6">Aspartyl/glutamyl-tRNA(Asn/Gln) amidotransferase subunit C</fullName>
        <shortName evidence="6">Asp/Glu-ADT subunit C</shortName>
        <ecNumber evidence="6">6.3.5.-</ecNumber>
    </recommendedName>
</protein>